<evidence type="ECO:0000256" key="1">
    <source>
        <dbReference type="ARBA" id="ARBA00004651"/>
    </source>
</evidence>
<accession>A0A7Z7I3F8</accession>
<feature type="transmembrane region" description="Helical" evidence="6">
    <location>
        <begin position="197"/>
        <end position="215"/>
    </location>
</feature>
<feature type="transmembrane region" description="Helical" evidence="6">
    <location>
        <begin position="114"/>
        <end position="136"/>
    </location>
</feature>
<dbReference type="Pfam" id="PF09678">
    <property type="entry name" value="Caa3_CtaG"/>
    <property type="match status" value="1"/>
</dbReference>
<keyword evidence="7" id="KW-0732">Signal</keyword>
<reference evidence="8 9" key="1">
    <citation type="submission" date="2017-09" db="EMBL/GenBank/DDBJ databases">
        <authorList>
            <person name="Varghese N."/>
            <person name="Submissions S."/>
        </authorList>
    </citation>
    <scope>NUCLEOTIDE SEQUENCE [LARGE SCALE GENOMIC DNA]</scope>
    <source>
        <strain evidence="8 9">OK806</strain>
    </source>
</reference>
<dbReference type="GO" id="GO:0005886">
    <property type="term" value="C:plasma membrane"/>
    <property type="evidence" value="ECO:0007669"/>
    <property type="project" value="UniProtKB-SubCell"/>
</dbReference>
<evidence type="ECO:0000256" key="5">
    <source>
        <dbReference type="ARBA" id="ARBA00023136"/>
    </source>
</evidence>
<name>A0A7Z7I3F8_9BURK</name>
<evidence type="ECO:0000313" key="9">
    <source>
        <dbReference type="Proteomes" id="UP000219522"/>
    </source>
</evidence>
<evidence type="ECO:0000256" key="3">
    <source>
        <dbReference type="ARBA" id="ARBA00022692"/>
    </source>
</evidence>
<keyword evidence="4 6" id="KW-1133">Transmembrane helix</keyword>
<feature type="transmembrane region" description="Helical" evidence="6">
    <location>
        <begin position="227"/>
        <end position="252"/>
    </location>
</feature>
<evidence type="ECO:0000313" key="8">
    <source>
        <dbReference type="EMBL" id="SOE48043.1"/>
    </source>
</evidence>
<organism evidence="8 9">
    <name type="scientific">Caballeronia arationis</name>
    <dbReference type="NCBI Taxonomy" id="1777142"/>
    <lineage>
        <taxon>Bacteria</taxon>
        <taxon>Pseudomonadati</taxon>
        <taxon>Pseudomonadota</taxon>
        <taxon>Betaproteobacteria</taxon>
        <taxon>Burkholderiales</taxon>
        <taxon>Burkholderiaceae</taxon>
        <taxon>Caballeronia</taxon>
    </lineage>
</organism>
<feature type="signal peptide" evidence="7">
    <location>
        <begin position="1"/>
        <end position="25"/>
    </location>
</feature>
<keyword evidence="2" id="KW-1003">Cell membrane</keyword>
<keyword evidence="3 6" id="KW-0812">Transmembrane</keyword>
<dbReference type="AlphaFoldDB" id="A0A7Z7I3F8"/>
<dbReference type="Proteomes" id="UP000219522">
    <property type="component" value="Unassembled WGS sequence"/>
</dbReference>
<feature type="transmembrane region" description="Helical" evidence="6">
    <location>
        <begin position="272"/>
        <end position="292"/>
    </location>
</feature>
<gene>
    <name evidence="8" type="ORF">SAMN05446927_0261</name>
</gene>
<dbReference type="RefSeq" id="WP_097189641.1">
    <property type="nucleotide sequence ID" value="NZ_OCSU01000001.1"/>
</dbReference>
<evidence type="ECO:0000256" key="6">
    <source>
        <dbReference type="SAM" id="Phobius"/>
    </source>
</evidence>
<feature type="transmembrane region" description="Helical" evidence="6">
    <location>
        <begin position="157"/>
        <end position="177"/>
    </location>
</feature>
<evidence type="ECO:0000256" key="7">
    <source>
        <dbReference type="SAM" id="SignalP"/>
    </source>
</evidence>
<comment type="subcellular location">
    <subcellularLocation>
        <location evidence="1">Cell membrane</location>
        <topology evidence="1">Multi-pass membrane protein</topology>
    </subcellularLocation>
</comment>
<feature type="transmembrane region" description="Helical" evidence="6">
    <location>
        <begin position="45"/>
        <end position="64"/>
    </location>
</feature>
<comment type="caution">
    <text evidence="8">The sequence shown here is derived from an EMBL/GenBank/DDBJ whole genome shotgun (WGS) entry which is preliminary data.</text>
</comment>
<feature type="chain" id="PRO_5030800606" evidence="7">
    <location>
        <begin position="26"/>
        <end position="313"/>
    </location>
</feature>
<proteinExistence type="predicted"/>
<feature type="transmembrane region" description="Helical" evidence="6">
    <location>
        <begin position="76"/>
        <end position="94"/>
    </location>
</feature>
<keyword evidence="9" id="KW-1185">Reference proteome</keyword>
<dbReference type="EMBL" id="OCSU01000001">
    <property type="protein sequence ID" value="SOE48043.1"/>
    <property type="molecule type" value="Genomic_DNA"/>
</dbReference>
<evidence type="ECO:0000256" key="4">
    <source>
        <dbReference type="ARBA" id="ARBA00022989"/>
    </source>
</evidence>
<sequence>MVTFRVLRFASLCAVATSGDAFAHAAASGSRAADASPLAWTFEPWVVILLGVTLTLYLTGYLRLSARGAQGRARRASQLAAFIAGWLTLVVALVSPLHALSEWLFSAHMLQHEIFMLVAAPLLVIGRPLAVWLWAFPAAARKRIGAATRSRWVALPWRWLTLPAVAWTLHATALWIWHAPRFFEAALANPGIHTLQHTSFLASALLFWWTAFGRAPDAHGSSNAHAMLSLFTTMVHTGALGALLTLAPGVWYPSCIETTVALGFDPLQDQQLGGLVMWVPGGLAYLVGGLLVSARWLTRRPPPHVAPGVAREG</sequence>
<protein>
    <submittedName>
        <fullName evidence="8">Cytochrome c oxidase assembly factor CtaG</fullName>
    </submittedName>
</protein>
<keyword evidence="5 6" id="KW-0472">Membrane</keyword>
<dbReference type="InterPro" id="IPR019108">
    <property type="entry name" value="Caa3_assmbl_CtaG-rel"/>
</dbReference>
<evidence type="ECO:0000256" key="2">
    <source>
        <dbReference type="ARBA" id="ARBA00022475"/>
    </source>
</evidence>